<dbReference type="RefSeq" id="WP_182817429.1">
    <property type="nucleotide sequence ID" value="NZ_AP022227.1"/>
</dbReference>
<dbReference type="InterPro" id="IPR049644">
    <property type="entry name" value="GvpU-like"/>
</dbReference>
<organism evidence="1 2">
    <name type="scientific">Pseudomonas putida</name>
    <name type="common">Arthrobacter siderocapsulatus</name>
    <dbReference type="NCBI Taxonomy" id="303"/>
    <lineage>
        <taxon>Bacteria</taxon>
        <taxon>Pseudomonadati</taxon>
        <taxon>Pseudomonadota</taxon>
        <taxon>Gammaproteobacteria</taxon>
        <taxon>Pseudomonadales</taxon>
        <taxon>Pseudomonadaceae</taxon>
        <taxon>Pseudomonas</taxon>
    </lineage>
</organism>
<sequence>MQILKPAWIREMTERNTKNIDKLTEQLQDQVSVLQNWEGRGVDPLLQWLVNLTNKTNTRYTVTLTVGGNLISGVLIPLNEYLEDWSGQISFQIGHQESAEFVRETVLGWKAQEDEEQPAPQFIHIKDAEVFTSNGMPIAPGGSLWRGKISSVDGFSLGRLVAERKN</sequence>
<dbReference type="NCBIfam" id="NF041667">
    <property type="entry name" value="GvpU"/>
    <property type="match status" value="1"/>
</dbReference>
<dbReference type="Proteomes" id="UP000515680">
    <property type="component" value="Chromosome"/>
</dbReference>
<protein>
    <submittedName>
        <fullName evidence="1">Gas vesicle protein</fullName>
    </submittedName>
</protein>
<evidence type="ECO:0000313" key="2">
    <source>
        <dbReference type="Proteomes" id="UP000515680"/>
    </source>
</evidence>
<dbReference type="EMBL" id="AP022227">
    <property type="protein sequence ID" value="BBT38828.1"/>
    <property type="molecule type" value="Genomic_DNA"/>
</dbReference>
<name>A0A6S5T5V2_PSEPU</name>
<reference evidence="1 2" key="1">
    <citation type="submission" date="2019-12" db="EMBL/GenBank/DDBJ databases">
        <title>complete genome sequences of Pseudomonas putida str. WP8-W18-CRE-01 isolated from wastewater treatment plant effluent.</title>
        <authorList>
            <person name="Sekizuka T."/>
            <person name="Itokawa K."/>
            <person name="Yatsu K."/>
            <person name="Inamine Y."/>
            <person name="Kuroda M."/>
        </authorList>
    </citation>
    <scope>NUCLEOTIDE SEQUENCE [LARGE SCALE GENOMIC DNA]</scope>
    <source>
        <strain evidence="1 2">WP8-W18-CRE-01</strain>
    </source>
</reference>
<proteinExistence type="predicted"/>
<gene>
    <name evidence="1" type="ORF">WP8W18C01_11690</name>
</gene>
<accession>A0A6S5T5V2</accession>
<dbReference type="AlphaFoldDB" id="A0A6S5T5V2"/>
<evidence type="ECO:0000313" key="1">
    <source>
        <dbReference type="EMBL" id="BBT38828.1"/>
    </source>
</evidence>